<evidence type="ECO:0000313" key="1">
    <source>
        <dbReference type="EMBL" id="SFU42655.1"/>
    </source>
</evidence>
<dbReference type="AlphaFoldDB" id="A0A1I7G2G2"/>
<protein>
    <submittedName>
        <fullName evidence="1">Uncharacterized protein</fullName>
    </submittedName>
</protein>
<proteinExistence type="predicted"/>
<organism evidence="1 2">
    <name type="scientific">Pustulibacterium marinum</name>
    <dbReference type="NCBI Taxonomy" id="1224947"/>
    <lineage>
        <taxon>Bacteria</taxon>
        <taxon>Pseudomonadati</taxon>
        <taxon>Bacteroidota</taxon>
        <taxon>Flavobacteriia</taxon>
        <taxon>Flavobacteriales</taxon>
        <taxon>Flavobacteriaceae</taxon>
        <taxon>Pustulibacterium</taxon>
    </lineage>
</organism>
<keyword evidence="2" id="KW-1185">Reference proteome</keyword>
<dbReference type="OrthoDB" id="1466422at2"/>
<name>A0A1I7G2G2_9FLAO</name>
<dbReference type="Proteomes" id="UP000199138">
    <property type="component" value="Unassembled WGS sequence"/>
</dbReference>
<accession>A0A1I7G2G2</accession>
<sequence>MKIAAQIVLWGLSIFFGYQIYKSVSGPLEFKKVKEKRFAKVISRLKDISKSEEAYRVVNGKYTSNYDSLVHFIENGQFTITSQRDTSWMEYDPIYKIDMPKEGKIIDTLGFVSIKDSLFKNSDRYKKMMYVPYTDDSKKFELEAKTIEKNGYQAPVFQAKVHKEVLLQDQPKDLVAQELTTENITEDIKGPEIIVGSLEEVSTSGNWPTIYDAKTNNNKE</sequence>
<dbReference type="EMBL" id="FPBK01000003">
    <property type="protein sequence ID" value="SFU42655.1"/>
    <property type="molecule type" value="Genomic_DNA"/>
</dbReference>
<dbReference type="STRING" id="1224947.SAMN05216480_10396"/>
<dbReference type="RefSeq" id="WP_093024249.1">
    <property type="nucleotide sequence ID" value="NZ_FPBK01000003.1"/>
</dbReference>
<reference evidence="1 2" key="1">
    <citation type="submission" date="2016-10" db="EMBL/GenBank/DDBJ databases">
        <authorList>
            <person name="de Groot N.N."/>
        </authorList>
    </citation>
    <scope>NUCLEOTIDE SEQUENCE [LARGE SCALE GENOMIC DNA]</scope>
    <source>
        <strain evidence="1 2">CGMCC 1.12333</strain>
    </source>
</reference>
<gene>
    <name evidence="1" type="ORF">SAMN05216480_10396</name>
</gene>
<evidence type="ECO:0000313" key="2">
    <source>
        <dbReference type="Proteomes" id="UP000199138"/>
    </source>
</evidence>